<reference evidence="2 3" key="1">
    <citation type="submission" date="2015-10" db="EMBL/GenBank/DDBJ databases">
        <title>Genome sequencing and analysis of members of genus Stenotrophomonas.</title>
        <authorList>
            <person name="Patil P.P."/>
            <person name="Midha S."/>
            <person name="Patil P.B."/>
        </authorList>
    </citation>
    <scope>NUCLEOTIDE SEQUENCE [LARGE SCALE GENOMIC DNA]</scope>
    <source>
        <strain evidence="2 3">JCM 16536</strain>
    </source>
</reference>
<dbReference type="OrthoDB" id="5956355at2"/>
<name>A0A0R0AXP5_9GAMM</name>
<feature type="transmembrane region" description="Helical" evidence="1">
    <location>
        <begin position="178"/>
        <end position="197"/>
    </location>
</feature>
<comment type="caution">
    <text evidence="2">The sequence shown here is derived from an EMBL/GenBank/DDBJ whole genome shotgun (WGS) entry which is preliminary data.</text>
</comment>
<dbReference type="AlphaFoldDB" id="A0A0R0AXP5"/>
<feature type="transmembrane region" description="Helical" evidence="1">
    <location>
        <begin position="107"/>
        <end position="126"/>
    </location>
</feature>
<feature type="transmembrane region" description="Helical" evidence="1">
    <location>
        <begin position="80"/>
        <end position="101"/>
    </location>
</feature>
<dbReference type="STRING" id="676599.ARC20_06165"/>
<dbReference type="Proteomes" id="UP000051802">
    <property type="component" value="Unassembled WGS sequence"/>
</dbReference>
<keyword evidence="1" id="KW-1133">Transmembrane helix</keyword>
<feature type="transmembrane region" description="Helical" evidence="1">
    <location>
        <begin position="39"/>
        <end position="60"/>
    </location>
</feature>
<protein>
    <submittedName>
        <fullName evidence="2">Uncharacterized protein</fullName>
    </submittedName>
</protein>
<dbReference type="RefSeq" id="WP_057645326.1">
    <property type="nucleotide sequence ID" value="NZ_LLXU01000058.1"/>
</dbReference>
<accession>A0A0R0AXP5</accession>
<evidence type="ECO:0000313" key="2">
    <source>
        <dbReference type="EMBL" id="KRG45988.1"/>
    </source>
</evidence>
<keyword evidence="1" id="KW-0472">Membrane</keyword>
<proteinExistence type="predicted"/>
<gene>
    <name evidence="2" type="ORF">ARC20_06165</name>
</gene>
<evidence type="ECO:0000313" key="3">
    <source>
        <dbReference type="Proteomes" id="UP000051802"/>
    </source>
</evidence>
<dbReference type="EMBL" id="LLXU01000058">
    <property type="protein sequence ID" value="KRG45988.1"/>
    <property type="molecule type" value="Genomic_DNA"/>
</dbReference>
<keyword evidence="3" id="KW-1185">Reference proteome</keyword>
<feature type="transmembrane region" description="Helical" evidence="1">
    <location>
        <begin position="147"/>
        <end position="166"/>
    </location>
</feature>
<sequence>MTAILSRSKRLRGLAVIATLLAAAAYLPALGLPLRYHDFTAGLAWGMGGALLLACALHTLRPQWLPDESDRLQQQLSRRYLREATPGLLVYLALLILSPWLSTYPHGPWLVALVCLLPLAAIALLLRAALRYLRDADELQRKIELESLAIAALVVPQLYFSAWVLQRFGLIHVEAEPAMSWVFAGILLVRVLASLWLRRRYQ</sequence>
<evidence type="ECO:0000256" key="1">
    <source>
        <dbReference type="SAM" id="Phobius"/>
    </source>
</evidence>
<keyword evidence="1" id="KW-0812">Transmembrane</keyword>
<organism evidence="2 3">
    <name type="scientific">Stenotrophomonas panacihumi</name>
    <dbReference type="NCBI Taxonomy" id="676599"/>
    <lineage>
        <taxon>Bacteria</taxon>
        <taxon>Pseudomonadati</taxon>
        <taxon>Pseudomonadota</taxon>
        <taxon>Gammaproteobacteria</taxon>
        <taxon>Lysobacterales</taxon>
        <taxon>Lysobacteraceae</taxon>
        <taxon>Stenotrophomonas</taxon>
    </lineage>
</organism>